<dbReference type="AlphaFoldDB" id="A7UVA7"/>
<sequence>GIGFNGDSLHAFDEISVQDLSAVWERDKRDRAFFFFFQVFFRFWKSANTSRTKVGVSARSFVPCFRHKYNVNPTKLTERSVAPPAQHRKRHFSVGSFVTKTRHTAKRQMEQTPATIASAVG</sequence>
<dbReference type="PaxDb" id="7165-AGAP009244-PA"/>
<reference evidence="1" key="4">
    <citation type="journal article" date="2007" name="Genome Biol.">
        <title>Update of the Anopheles gambiae PEST genome assembly.</title>
        <authorList>
            <person name="Sharakhova M.V."/>
            <person name="Hammond M.P."/>
            <person name="Lobo N.F."/>
            <person name="Krzywinski J."/>
            <person name="Unger M.F."/>
            <person name="Hillenmeyer M.E."/>
            <person name="Bruggner R.V."/>
            <person name="Birney E."/>
            <person name="Collins F.H."/>
        </authorList>
    </citation>
    <scope>NUCLEOTIDE SEQUENCE</scope>
    <source>
        <strain evidence="1">PEST</strain>
    </source>
</reference>
<accession>A7UVA7</accession>
<proteinExistence type="predicted"/>
<reference evidence="1" key="1">
    <citation type="journal article" date="2002" name="Science">
        <title>The genome sequence of the malaria mosquito Anopheles gambiae.</title>
        <authorList>
            <person name="Holt R.A."/>
            <person name="Subramanian G.M."/>
            <person name="Halpern A."/>
            <person name="Sutton G.G."/>
            <person name="Charlab R."/>
            <person name="Nusskern D.R."/>
            <person name="Wincker P."/>
            <person name="Clark A.G."/>
            <person name="Ribeiro J.M."/>
            <person name="Wides R."/>
            <person name="Salzberg S.L."/>
            <person name="Loftus B."/>
            <person name="Yandell M."/>
            <person name="Majoros W.H."/>
            <person name="Rusch D.B."/>
            <person name="Lai Z."/>
            <person name="Kraft C.L."/>
            <person name="Abril J.F."/>
            <person name="Anthouard V."/>
            <person name="Arensburger P."/>
            <person name="Atkinson P.W."/>
            <person name="Baden H."/>
            <person name="de Berardinis V."/>
            <person name="Baldwin D."/>
            <person name="Benes V."/>
            <person name="Biedler J."/>
            <person name="Blass C."/>
            <person name="Bolanos R."/>
            <person name="Boscus D."/>
            <person name="Barnstead M."/>
            <person name="Cai S."/>
            <person name="Center A."/>
            <person name="Chaturverdi K."/>
            <person name="Christophides G.K."/>
            <person name="Chrystal M.A."/>
            <person name="Clamp M."/>
            <person name="Cravchik A."/>
            <person name="Curwen V."/>
            <person name="Dana A."/>
            <person name="Delcher A."/>
            <person name="Dew I."/>
            <person name="Evans C.A."/>
            <person name="Flanigan M."/>
            <person name="Grundschober-Freimoser A."/>
            <person name="Friedli L."/>
            <person name="Gu Z."/>
            <person name="Guan P."/>
            <person name="Guigo R."/>
            <person name="Hillenmeyer M.E."/>
            <person name="Hladun S.L."/>
            <person name="Hogan J.R."/>
            <person name="Hong Y.S."/>
            <person name="Hoover J."/>
            <person name="Jaillon O."/>
            <person name="Ke Z."/>
            <person name="Kodira C."/>
            <person name="Kokoza E."/>
            <person name="Koutsos A."/>
            <person name="Letunic I."/>
            <person name="Levitsky A."/>
            <person name="Liang Y."/>
            <person name="Lin J.J."/>
            <person name="Lobo N.F."/>
            <person name="Lopez J.R."/>
            <person name="Malek J.A."/>
            <person name="McIntosh T.C."/>
            <person name="Meister S."/>
            <person name="Miller J."/>
            <person name="Mobarry C."/>
            <person name="Mongin E."/>
            <person name="Murphy S.D."/>
            <person name="O'Brochta D.A."/>
            <person name="Pfannkoch C."/>
            <person name="Qi R."/>
            <person name="Regier M.A."/>
            <person name="Remington K."/>
            <person name="Shao H."/>
            <person name="Sharakhova M.V."/>
            <person name="Sitter C.D."/>
            <person name="Shetty J."/>
            <person name="Smith T.J."/>
            <person name="Strong R."/>
            <person name="Sun J."/>
            <person name="Thomasova D."/>
            <person name="Ton L.Q."/>
            <person name="Topalis P."/>
            <person name="Tu Z."/>
            <person name="Unger M.F."/>
            <person name="Walenz B."/>
            <person name="Wang A."/>
            <person name="Wang J."/>
            <person name="Wang M."/>
            <person name="Wang X."/>
            <person name="Woodford K.J."/>
            <person name="Wortman J.R."/>
            <person name="Wu M."/>
            <person name="Yao A."/>
            <person name="Zdobnov E.M."/>
            <person name="Zhang H."/>
            <person name="Zhao Q."/>
            <person name="Zhao S."/>
            <person name="Zhu S.C."/>
            <person name="Zhimulev I."/>
            <person name="Coluzzi M."/>
            <person name="della Torre A."/>
            <person name="Roth C.W."/>
            <person name="Louis C."/>
            <person name="Kalush F."/>
            <person name="Mural R.J."/>
            <person name="Myers E.W."/>
            <person name="Adams M.D."/>
            <person name="Smith H.O."/>
            <person name="Broder S."/>
            <person name="Gardner M.J."/>
            <person name="Fraser C.M."/>
            <person name="Birney E."/>
            <person name="Bork P."/>
            <person name="Brey P.T."/>
            <person name="Venter J.C."/>
            <person name="Weissenbach J."/>
            <person name="Kafatos F.C."/>
            <person name="Collins F.H."/>
            <person name="Hoffman S.L."/>
        </authorList>
    </citation>
    <scope>NUCLEOTIDE SEQUENCE [LARGE SCALE GENOMIC DNA]</scope>
    <source>
        <strain evidence="1">PEST</strain>
    </source>
</reference>
<evidence type="ECO:0000313" key="1">
    <source>
        <dbReference type="EMBL" id="EDO63406.1"/>
    </source>
</evidence>
<name>A7UVA7_ANOGA</name>
<reference evidence="1" key="3">
    <citation type="journal article" date="2004" name="Trends Parasitol.">
        <title>The Anopheles gambiae genome: an update.</title>
        <authorList>
            <person name="Mongin E."/>
            <person name="Louis C."/>
            <person name="Holt R.A."/>
            <person name="Birney E."/>
            <person name="Collins F.H."/>
        </authorList>
    </citation>
    <scope>NUCLEOTIDE SEQUENCE</scope>
    <source>
        <strain evidence="1">PEST</strain>
    </source>
</reference>
<reference evidence="1" key="5">
    <citation type="submission" date="2011-05" db="EMBL/GenBank/DDBJ databases">
        <authorList>
            <consortium name="VectorBase"/>
        </authorList>
    </citation>
    <scope>NUCLEOTIDE SEQUENCE</scope>
    <source>
        <strain evidence="1">PEST</strain>
    </source>
</reference>
<reference evidence="1" key="2">
    <citation type="submission" date="2002-03" db="EMBL/GenBank/DDBJ databases">
        <authorList>
            <consortium name="The Anopheles Genome Sequencing Consortium"/>
        </authorList>
    </citation>
    <scope>NUCLEOTIDE SEQUENCE</scope>
    <source>
        <strain evidence="1">PEST</strain>
    </source>
</reference>
<gene>
    <name evidence="1" type="ORF">AgaP_AGAP009244</name>
</gene>
<comment type="caution">
    <text evidence="1">The sequence shown here is derived from an EMBL/GenBank/DDBJ whole genome shotgun (WGS) entry which is preliminary data.</text>
</comment>
<protein>
    <submittedName>
        <fullName evidence="1">AGAP009244-PA</fullName>
    </submittedName>
</protein>
<dbReference type="EMBL" id="AAAB01008984">
    <property type="protein sequence ID" value="EDO63406.1"/>
    <property type="molecule type" value="Genomic_DNA"/>
</dbReference>
<organism evidence="1">
    <name type="scientific">Anopheles gambiae</name>
    <name type="common">African malaria mosquito</name>
    <dbReference type="NCBI Taxonomy" id="7165"/>
    <lineage>
        <taxon>Eukaryota</taxon>
        <taxon>Metazoa</taxon>
        <taxon>Ecdysozoa</taxon>
        <taxon>Arthropoda</taxon>
        <taxon>Hexapoda</taxon>
        <taxon>Insecta</taxon>
        <taxon>Pterygota</taxon>
        <taxon>Neoptera</taxon>
        <taxon>Endopterygota</taxon>
        <taxon>Diptera</taxon>
        <taxon>Nematocera</taxon>
        <taxon>Culicoidea</taxon>
        <taxon>Culicidae</taxon>
        <taxon>Anophelinae</taxon>
        <taxon>Anopheles</taxon>
    </lineage>
</organism>
<dbReference type="HOGENOM" id="CLU_2043835_0_0_1"/>
<feature type="non-terminal residue" evidence="1">
    <location>
        <position position="1"/>
    </location>
</feature>